<proteinExistence type="predicted"/>
<accession>A0A450ZXM7</accession>
<organism evidence="1">
    <name type="scientific">Candidatus Kentrum sp. TUN</name>
    <dbReference type="NCBI Taxonomy" id="2126343"/>
    <lineage>
        <taxon>Bacteria</taxon>
        <taxon>Pseudomonadati</taxon>
        <taxon>Pseudomonadota</taxon>
        <taxon>Gammaproteobacteria</taxon>
        <taxon>Candidatus Kentrum</taxon>
    </lineage>
</organism>
<dbReference type="EMBL" id="CAADFV010000143">
    <property type="protein sequence ID" value="VFK67372.1"/>
    <property type="molecule type" value="Genomic_DNA"/>
</dbReference>
<protein>
    <submittedName>
        <fullName evidence="1">Uncharacterized protein</fullName>
    </submittedName>
</protein>
<dbReference type="EMBL" id="CAADFY010000145">
    <property type="protein sequence ID" value="VFK58517.1"/>
    <property type="molecule type" value="Genomic_DNA"/>
</dbReference>
<reference evidence="1" key="1">
    <citation type="submission" date="2019-02" db="EMBL/GenBank/DDBJ databases">
        <authorList>
            <person name="Gruber-Vodicka R. H."/>
            <person name="Seah K. B. B."/>
        </authorList>
    </citation>
    <scope>NUCLEOTIDE SEQUENCE</scope>
    <source>
        <strain evidence="2">BECK_BY2</strain>
        <strain evidence="1">BECK_BY3</strain>
    </source>
</reference>
<evidence type="ECO:0000313" key="2">
    <source>
        <dbReference type="EMBL" id="VFK67372.1"/>
    </source>
</evidence>
<evidence type="ECO:0000313" key="1">
    <source>
        <dbReference type="EMBL" id="VFK58517.1"/>
    </source>
</evidence>
<dbReference type="AlphaFoldDB" id="A0A450ZXM7"/>
<sequence length="137" mass="14646">MDLAIHHTEKLADMVAAEFEIEPMSADGMTAFVAAVHERLEVMRRTISMMALPITWADQAHNLIAGIKGDLAILMTGNSAYANALRSLINALGKGADDSDFPDTARPRVASRIASMTTVDSSVTIFGSGCHGWRDAA</sequence>
<name>A0A450ZXM7_9GAMM</name>
<gene>
    <name evidence="2" type="ORF">BECKTUN1418E_GA0071001_114314</name>
    <name evidence="1" type="ORF">BECKTUN1418F_GA0071002_114514</name>
</gene>